<evidence type="ECO:0000313" key="1">
    <source>
        <dbReference type="EMBL" id="MFM0104795.1"/>
    </source>
</evidence>
<accession>A0ACC7NBA4</accession>
<dbReference type="EMBL" id="JAQQDW010000027">
    <property type="protein sequence ID" value="MFM0104795.1"/>
    <property type="molecule type" value="Genomic_DNA"/>
</dbReference>
<reference evidence="1 2" key="1">
    <citation type="journal article" date="2024" name="Chem. Sci.">
        <title>Discovery of megapolipeptins by genome mining of a Burkholderiales bacteria collection.</title>
        <authorList>
            <person name="Paulo B.S."/>
            <person name="Recchia M.J.J."/>
            <person name="Lee S."/>
            <person name="Fergusson C.H."/>
            <person name="Romanowski S.B."/>
            <person name="Hernandez A."/>
            <person name="Krull N."/>
            <person name="Liu D.Y."/>
            <person name="Cavanagh H."/>
            <person name="Bos A."/>
            <person name="Gray C.A."/>
            <person name="Murphy B.T."/>
            <person name="Linington R.G."/>
            <person name="Eustaquio A.S."/>
        </authorList>
    </citation>
    <scope>NUCLEOTIDE SEQUENCE [LARGE SCALE GENOMIC DNA]</scope>
    <source>
        <strain evidence="1 2">RL18-126-BIB-B</strain>
    </source>
</reference>
<sequence>MIIEERIYTCYCGKAQQYVRMYQEEGLAIQRPILGNLVGYFTSELGVLNQVVHLWAYEDLQDRAARRSRLLAHPDWKAYAAKVQPLVLNQENKILIPAPFSPWSNGAPYPSVNQ</sequence>
<protein>
    <submittedName>
        <fullName evidence="1">NIPSNAP family protein</fullName>
    </submittedName>
</protein>
<dbReference type="Proteomes" id="UP001629235">
    <property type="component" value="Unassembled WGS sequence"/>
</dbReference>
<gene>
    <name evidence="1" type="ORF">PQR01_15235</name>
</gene>
<proteinExistence type="predicted"/>
<evidence type="ECO:0000313" key="2">
    <source>
        <dbReference type="Proteomes" id="UP001629235"/>
    </source>
</evidence>
<name>A0ACC7NBA4_9BURK</name>
<comment type="caution">
    <text evidence="1">The sequence shown here is derived from an EMBL/GenBank/DDBJ whole genome shotgun (WGS) entry which is preliminary data.</text>
</comment>
<keyword evidence="2" id="KW-1185">Reference proteome</keyword>
<organism evidence="1 2">
    <name type="scientific">Paraburkholderia rhynchosiae</name>
    <dbReference type="NCBI Taxonomy" id="487049"/>
    <lineage>
        <taxon>Bacteria</taxon>
        <taxon>Pseudomonadati</taxon>
        <taxon>Pseudomonadota</taxon>
        <taxon>Betaproteobacteria</taxon>
        <taxon>Burkholderiales</taxon>
        <taxon>Burkholderiaceae</taxon>
        <taxon>Paraburkholderia</taxon>
    </lineage>
</organism>